<evidence type="ECO:0000256" key="4">
    <source>
        <dbReference type="SAM" id="MobiDB-lite"/>
    </source>
</evidence>
<protein>
    <submittedName>
        <fullName evidence="8">Ribonuclease P</fullName>
        <ecNumber evidence="8">3.1.26.5</ecNumber>
    </submittedName>
</protein>
<evidence type="ECO:0000256" key="2">
    <source>
        <dbReference type="ARBA" id="ARBA00022694"/>
    </source>
</evidence>
<name>A0ABD1I292_SALDI</name>
<organism evidence="8 9">
    <name type="scientific">Salvia divinorum</name>
    <name type="common">Maria pastora</name>
    <name type="synonym">Diviner's sage</name>
    <dbReference type="NCBI Taxonomy" id="28513"/>
    <lineage>
        <taxon>Eukaryota</taxon>
        <taxon>Viridiplantae</taxon>
        <taxon>Streptophyta</taxon>
        <taxon>Embryophyta</taxon>
        <taxon>Tracheophyta</taxon>
        <taxon>Spermatophyta</taxon>
        <taxon>Magnoliopsida</taxon>
        <taxon>eudicotyledons</taxon>
        <taxon>Gunneridae</taxon>
        <taxon>Pentapetalae</taxon>
        <taxon>asterids</taxon>
        <taxon>lamiids</taxon>
        <taxon>Lamiales</taxon>
        <taxon>Lamiaceae</taxon>
        <taxon>Nepetoideae</taxon>
        <taxon>Mentheae</taxon>
        <taxon>Salviinae</taxon>
        <taxon>Salvia</taxon>
        <taxon>Salvia subgen. Calosphace</taxon>
    </lineage>
</organism>
<keyword evidence="3" id="KW-0539">Nucleus</keyword>
<sequence>MVINSNKAGVPAVPPHELHVWKFAESRAPEIEGLHSIIADRMDNNFKSQRNKRRRTTGHDNRVARKKFRKRSIDGLGPAGKIDSMGNDEKKVSRRVRRNVELKKNLPTGYVTSGDGTKRLRTHVWHAKRFKMEKLWGFYIPLGLHGRGRGSRALLKKLKNGVLVHDASYYGAIQLEGPQKTLISVVSSVLVPSPSACCEETLHDILVGNVFGTAMLHDSGKPSFPTIAPVTYMWRPMQQISTNVEELHREVSSEGPNIDNTTSIRQLWLWIHAASCKEAYDSLSSACENNTDGTCSAHCVSREGQLAKLELIGTKVFQLLHKTLQPVKLNLENPWLVKKCSAHEHDDAVESENTFMFENGHQISSSAVLSMLVKDPRNLTKTGGVAVPDGKNLGLLVNEFQSKQQTSTPNHEAEFEHEYGDLWDTSKVVDPPVEESVLCAGKHHHRKEFFCLGQKGSGSQNKTIDINNSRSCSVLLLKNGSFEDSVTRCSLILPLSWVKAFWNTFVSNGAHAIGLREKHWVAGEIGLPYFPLDFPDCNAYSDFMEMEAATVNLKAMFVPPSKRPLKVPIPPPWDCVAYNFGKKLTEAGKIEADICRTQDEKIDDMEKNSASEKSNDKISDCQATPFEGIVARTSCMLNDFLDNINGNHLLFPSILGVENCLHKLMRNKDFLKQDIVMSEMKSRKPPCFVRVLLRAFKEGVFEQGAVVCAPLATDIKLWTSSSESNDEPLQITQSSVMSYFVQSPSGKWELQIPEDQVLSSHRLPIGFVTTGFVRGSKKATAGALCEASLLSRLREEQWRDAPVRLRRKEIYVLVRNMRSTAYRLACATVVLEQQEHDTNFM</sequence>
<evidence type="ECO:0000259" key="7">
    <source>
        <dbReference type="Pfam" id="PF22770"/>
    </source>
</evidence>
<proteinExistence type="predicted"/>
<dbReference type="InterPro" id="IPR009723">
    <property type="entry name" value="Pop1_N"/>
</dbReference>
<dbReference type="InterPro" id="IPR039182">
    <property type="entry name" value="Pop1"/>
</dbReference>
<reference evidence="8 9" key="1">
    <citation type="submission" date="2024-06" db="EMBL/GenBank/DDBJ databases">
        <title>A chromosome level genome sequence of Diviner's sage (Salvia divinorum).</title>
        <authorList>
            <person name="Ford S.A."/>
            <person name="Ro D.-K."/>
            <person name="Ness R.W."/>
            <person name="Phillips M.A."/>
        </authorList>
    </citation>
    <scope>NUCLEOTIDE SEQUENCE [LARGE SCALE GENOMIC DNA]</scope>
    <source>
        <strain evidence="8">SAF-2024a</strain>
        <tissue evidence="8">Leaf</tissue>
    </source>
</reference>
<dbReference type="Pfam" id="PF22770">
    <property type="entry name" value="POP1_C"/>
    <property type="match status" value="1"/>
</dbReference>
<keyword evidence="9" id="KW-1185">Reference proteome</keyword>
<feature type="domain" description="Pop1 N-terminal" evidence="5">
    <location>
        <begin position="118"/>
        <end position="177"/>
    </location>
</feature>
<dbReference type="InterPro" id="IPR012590">
    <property type="entry name" value="POPLD_dom"/>
</dbReference>
<dbReference type="InterPro" id="IPR055079">
    <property type="entry name" value="POP1_C"/>
</dbReference>
<evidence type="ECO:0000256" key="1">
    <source>
        <dbReference type="ARBA" id="ARBA00004123"/>
    </source>
</evidence>
<evidence type="ECO:0000313" key="8">
    <source>
        <dbReference type="EMBL" id="KAL1561608.1"/>
    </source>
</evidence>
<dbReference type="PANTHER" id="PTHR22731">
    <property type="entry name" value="RIBONUCLEASES P/MRP PROTEIN SUBUNIT POP1"/>
    <property type="match status" value="1"/>
</dbReference>
<dbReference type="GO" id="GO:0004526">
    <property type="term" value="F:ribonuclease P activity"/>
    <property type="evidence" value="ECO:0007669"/>
    <property type="project" value="UniProtKB-EC"/>
</dbReference>
<dbReference type="EC" id="3.1.26.5" evidence="8"/>
<evidence type="ECO:0000256" key="3">
    <source>
        <dbReference type="ARBA" id="ARBA00023242"/>
    </source>
</evidence>
<dbReference type="Pfam" id="PF06978">
    <property type="entry name" value="POP1_N"/>
    <property type="match status" value="1"/>
</dbReference>
<evidence type="ECO:0000259" key="6">
    <source>
        <dbReference type="Pfam" id="PF08170"/>
    </source>
</evidence>
<dbReference type="EMBL" id="JBEAFC010000003">
    <property type="protein sequence ID" value="KAL1561608.1"/>
    <property type="molecule type" value="Genomic_DNA"/>
</dbReference>
<feature type="domain" description="POP1 C-terminal" evidence="7">
    <location>
        <begin position="753"/>
        <end position="830"/>
    </location>
</feature>
<feature type="domain" description="POPLD" evidence="6">
    <location>
        <begin position="489"/>
        <end position="564"/>
    </location>
</feature>
<dbReference type="GO" id="GO:0005634">
    <property type="term" value="C:nucleus"/>
    <property type="evidence" value="ECO:0007669"/>
    <property type="project" value="UniProtKB-SubCell"/>
</dbReference>
<gene>
    <name evidence="8" type="ORF">AAHA92_04291</name>
</gene>
<keyword evidence="8" id="KW-0378">Hydrolase</keyword>
<comment type="caution">
    <text evidence="8">The sequence shown here is derived from an EMBL/GenBank/DDBJ whole genome shotgun (WGS) entry which is preliminary data.</text>
</comment>
<keyword evidence="2" id="KW-0819">tRNA processing</keyword>
<evidence type="ECO:0000259" key="5">
    <source>
        <dbReference type="Pfam" id="PF06978"/>
    </source>
</evidence>
<dbReference type="Pfam" id="PF08170">
    <property type="entry name" value="POPLD"/>
    <property type="match status" value="1"/>
</dbReference>
<dbReference type="Proteomes" id="UP001567538">
    <property type="component" value="Unassembled WGS sequence"/>
</dbReference>
<dbReference type="AlphaFoldDB" id="A0ABD1I292"/>
<comment type="subcellular location">
    <subcellularLocation>
        <location evidence="1">Nucleus</location>
    </subcellularLocation>
</comment>
<accession>A0ABD1I292</accession>
<evidence type="ECO:0000313" key="9">
    <source>
        <dbReference type="Proteomes" id="UP001567538"/>
    </source>
</evidence>
<dbReference type="PANTHER" id="PTHR22731:SF3">
    <property type="entry name" value="RIBONUCLEASES P_MRP PROTEIN SUBUNIT POP1"/>
    <property type="match status" value="1"/>
</dbReference>
<dbReference type="GO" id="GO:0008033">
    <property type="term" value="P:tRNA processing"/>
    <property type="evidence" value="ECO:0007669"/>
    <property type="project" value="UniProtKB-KW"/>
</dbReference>
<feature type="region of interest" description="Disordered" evidence="4">
    <location>
        <begin position="75"/>
        <end position="94"/>
    </location>
</feature>